<sequence length="111" mass="11621">MAWLRRHRLLLGIIAAILFGIAMSTMPTNVKIVGSALAAGLFTGIIMRSWWSLLLVPVGLIAGVALNTVLPGTGIAITGIGLLLGLASATLSALATTAMERWSRTRRQPTG</sequence>
<protein>
    <submittedName>
        <fullName evidence="2">Uncharacterized protein</fullName>
    </submittedName>
</protein>
<feature type="transmembrane region" description="Helical" evidence="1">
    <location>
        <begin position="77"/>
        <end position="99"/>
    </location>
</feature>
<gene>
    <name evidence="2" type="ORF">NITHO_5240002</name>
</gene>
<dbReference type="AlphaFoldDB" id="I4ELQ3"/>
<dbReference type="EMBL" id="CAGS01000473">
    <property type="protein sequence ID" value="CCF85615.1"/>
    <property type="molecule type" value="Genomic_DNA"/>
</dbReference>
<reference evidence="2 3" key="1">
    <citation type="journal article" date="2012" name="ISME J.">
        <title>Nitrification expanded: discovery, physiology and genomics of a nitrite-oxidizing bacterium from the phylum Chloroflexi.</title>
        <authorList>
            <person name="Sorokin D.Y."/>
            <person name="Lucker S."/>
            <person name="Vejmelkova D."/>
            <person name="Kostrikina N.A."/>
            <person name="Kleerebezem R."/>
            <person name="Rijpstra W.I."/>
            <person name="Damste J.S."/>
            <person name="Le Paslier D."/>
            <person name="Muyzer G."/>
            <person name="Wagner M."/>
            <person name="van Loosdrecht M.C."/>
            <person name="Daims H."/>
        </authorList>
    </citation>
    <scope>NUCLEOTIDE SEQUENCE [LARGE SCALE GENOMIC DNA]</scope>
    <source>
        <strain evidence="3">none</strain>
    </source>
</reference>
<evidence type="ECO:0000313" key="3">
    <source>
        <dbReference type="Proteomes" id="UP000004221"/>
    </source>
</evidence>
<keyword evidence="3" id="KW-1185">Reference proteome</keyword>
<proteinExistence type="predicted"/>
<keyword evidence="1" id="KW-0812">Transmembrane</keyword>
<organism evidence="2 3">
    <name type="scientific">Nitrolancea hollandica Lb</name>
    <dbReference type="NCBI Taxonomy" id="1129897"/>
    <lineage>
        <taxon>Bacteria</taxon>
        <taxon>Pseudomonadati</taxon>
        <taxon>Thermomicrobiota</taxon>
        <taxon>Thermomicrobia</taxon>
        <taxon>Sphaerobacterales</taxon>
        <taxon>Sphaerobacterineae</taxon>
        <taxon>Sphaerobacteraceae</taxon>
        <taxon>Nitrolancea</taxon>
    </lineage>
</organism>
<dbReference type="Proteomes" id="UP000004221">
    <property type="component" value="Unassembled WGS sequence"/>
</dbReference>
<keyword evidence="1" id="KW-0472">Membrane</keyword>
<name>I4ELQ3_9BACT</name>
<evidence type="ECO:0000313" key="2">
    <source>
        <dbReference type="EMBL" id="CCF85615.1"/>
    </source>
</evidence>
<accession>I4ELQ3</accession>
<comment type="caution">
    <text evidence="2">The sequence shown here is derived from an EMBL/GenBank/DDBJ whole genome shotgun (WGS) entry which is preliminary data.</text>
</comment>
<evidence type="ECO:0000256" key="1">
    <source>
        <dbReference type="SAM" id="Phobius"/>
    </source>
</evidence>
<keyword evidence="1" id="KW-1133">Transmembrane helix</keyword>
<dbReference type="RefSeq" id="WP_008480643.1">
    <property type="nucleotide sequence ID" value="NZ_CAGS01000473.1"/>
</dbReference>
<feature type="transmembrane region" description="Helical" evidence="1">
    <location>
        <begin position="48"/>
        <end position="70"/>
    </location>
</feature>